<comment type="caution">
    <text evidence="1">The sequence shown here is derived from an EMBL/GenBank/DDBJ whole genome shotgun (WGS) entry which is preliminary data.</text>
</comment>
<accession>A0A1J5R250</accession>
<sequence length="137" mass="13899">MAAIIETVVGPGHYMGSGGTDLLIATGTPVGLSRCGAGNSSDSEQPIRMLFERLGTGSFFSLVLRIDGSTVLAGAHDPILPELASVAASRVSVAASRVSVAASRRDGGMSEETGETVVDALQSVVIQNQTVDPTVVG</sequence>
<name>A0A1J5R250_9ZZZZ</name>
<organism evidence="1">
    <name type="scientific">mine drainage metagenome</name>
    <dbReference type="NCBI Taxonomy" id="410659"/>
    <lineage>
        <taxon>unclassified sequences</taxon>
        <taxon>metagenomes</taxon>
        <taxon>ecological metagenomes</taxon>
    </lineage>
</organism>
<dbReference type="EMBL" id="MLJW01000828">
    <property type="protein sequence ID" value="OIQ82229.1"/>
    <property type="molecule type" value="Genomic_DNA"/>
</dbReference>
<evidence type="ECO:0000313" key="1">
    <source>
        <dbReference type="EMBL" id="OIQ82229.1"/>
    </source>
</evidence>
<proteinExistence type="predicted"/>
<dbReference type="AlphaFoldDB" id="A0A1J5R250"/>
<protein>
    <submittedName>
        <fullName evidence="1">Uncharacterized protein</fullName>
    </submittedName>
</protein>
<gene>
    <name evidence="1" type="ORF">GALL_359930</name>
</gene>
<reference evidence="1" key="1">
    <citation type="submission" date="2016-10" db="EMBL/GenBank/DDBJ databases">
        <title>Sequence of Gallionella enrichment culture.</title>
        <authorList>
            <person name="Poehlein A."/>
            <person name="Muehling M."/>
            <person name="Daniel R."/>
        </authorList>
    </citation>
    <scope>NUCLEOTIDE SEQUENCE</scope>
</reference>